<evidence type="ECO:0000313" key="1">
    <source>
        <dbReference type="Ensembl" id="ENSOTSP00005108081.1"/>
    </source>
</evidence>
<proteinExistence type="predicted"/>
<dbReference type="Proteomes" id="UP000694402">
    <property type="component" value="Unassembled WGS sequence"/>
</dbReference>
<protein>
    <submittedName>
        <fullName evidence="1">Uncharacterized protein</fullName>
    </submittedName>
</protein>
<dbReference type="GeneTree" id="ENSGT00390000010672"/>
<dbReference type="GO" id="GO:0034058">
    <property type="term" value="P:endosomal vesicle fusion"/>
    <property type="evidence" value="ECO:0007669"/>
    <property type="project" value="TreeGrafter"/>
</dbReference>
<reference evidence="1" key="3">
    <citation type="submission" date="2025-09" db="UniProtKB">
        <authorList>
            <consortium name="Ensembl"/>
        </authorList>
    </citation>
    <scope>IDENTIFICATION</scope>
</reference>
<accession>A0AAZ3NV05</accession>
<evidence type="ECO:0000313" key="2">
    <source>
        <dbReference type="Proteomes" id="UP000694402"/>
    </source>
</evidence>
<dbReference type="GO" id="GO:0005769">
    <property type="term" value="C:early endosome"/>
    <property type="evidence" value="ECO:0007669"/>
    <property type="project" value="TreeGrafter"/>
</dbReference>
<sequence length="181" mass="20995">MVENSDFTPSQVGSLFTFLARQLAKPDNTLFVNRKLFDQVLEFLCSPDDDSRHTERQQVLLELLQVGGVVQFDEGRLLGLAEKAEFYQICEFLYEQKHLYDKILDCYLRDPLRKEEIFNYIHNLLSMPGYSSEEKHCVWDKALLHIAELVTLDPAKSADLVAMHFPEEVRPIITRLQFGVT</sequence>
<dbReference type="PANTHER" id="PTHR12616:SF8">
    <property type="entry name" value="VACUOLAR PROTEIN SORTING-ASSOCIATED PROTEIN 8 HOMOLOG"/>
    <property type="match status" value="1"/>
</dbReference>
<dbReference type="GO" id="GO:0006623">
    <property type="term" value="P:protein targeting to vacuole"/>
    <property type="evidence" value="ECO:0007669"/>
    <property type="project" value="InterPro"/>
</dbReference>
<dbReference type="AlphaFoldDB" id="A0AAZ3NV05"/>
<keyword evidence="2" id="KW-1185">Reference proteome</keyword>
<dbReference type="InterPro" id="IPR045111">
    <property type="entry name" value="Vps41/Vps8"/>
</dbReference>
<reference evidence="1" key="2">
    <citation type="submission" date="2025-08" db="UniProtKB">
        <authorList>
            <consortium name="Ensembl"/>
        </authorList>
    </citation>
    <scope>IDENTIFICATION</scope>
</reference>
<dbReference type="Ensembl" id="ENSOTST00005162123.1">
    <property type="protein sequence ID" value="ENSOTSP00005108081.1"/>
    <property type="gene ID" value="ENSOTSG00005057333.1"/>
</dbReference>
<reference evidence="2" key="1">
    <citation type="journal article" date="2018" name="PLoS ONE">
        <title>Chinook salmon (Oncorhynchus tshawytscha) genome and transcriptome.</title>
        <authorList>
            <person name="Christensen K.A."/>
            <person name="Leong J.S."/>
            <person name="Sakhrani D."/>
            <person name="Biagi C.A."/>
            <person name="Minkley D.R."/>
            <person name="Withler R.E."/>
            <person name="Rondeau E.B."/>
            <person name="Koop B.F."/>
            <person name="Devlin R.H."/>
        </authorList>
    </citation>
    <scope>NUCLEOTIDE SEQUENCE [LARGE SCALE GENOMIC DNA]</scope>
</reference>
<organism evidence="1 2">
    <name type="scientific">Oncorhynchus tshawytscha</name>
    <name type="common">Chinook salmon</name>
    <name type="synonym">Salmo tshawytscha</name>
    <dbReference type="NCBI Taxonomy" id="74940"/>
    <lineage>
        <taxon>Eukaryota</taxon>
        <taxon>Metazoa</taxon>
        <taxon>Chordata</taxon>
        <taxon>Craniata</taxon>
        <taxon>Vertebrata</taxon>
        <taxon>Euteleostomi</taxon>
        <taxon>Actinopterygii</taxon>
        <taxon>Neopterygii</taxon>
        <taxon>Teleostei</taxon>
        <taxon>Protacanthopterygii</taxon>
        <taxon>Salmoniformes</taxon>
        <taxon>Salmonidae</taxon>
        <taxon>Salmoninae</taxon>
        <taxon>Oncorhynchus</taxon>
    </lineage>
</organism>
<name>A0AAZ3NV05_ONCTS</name>
<dbReference type="PANTHER" id="PTHR12616">
    <property type="entry name" value="VACUOLAR PROTEIN SORTING VPS41"/>
    <property type="match status" value="1"/>
</dbReference>
<dbReference type="GO" id="GO:0005770">
    <property type="term" value="C:late endosome"/>
    <property type="evidence" value="ECO:0007669"/>
    <property type="project" value="TreeGrafter"/>
</dbReference>
<dbReference type="GO" id="GO:0033263">
    <property type="term" value="C:CORVET complex"/>
    <property type="evidence" value="ECO:0007669"/>
    <property type="project" value="TreeGrafter"/>
</dbReference>
<dbReference type="GO" id="GO:0030897">
    <property type="term" value="C:HOPS complex"/>
    <property type="evidence" value="ECO:0007669"/>
    <property type="project" value="TreeGrafter"/>
</dbReference>
<gene>
    <name evidence="1" type="primary">ARMC9</name>
</gene>